<dbReference type="EMBL" id="FRDM01000012">
    <property type="protein sequence ID" value="SHN78897.1"/>
    <property type="molecule type" value="Genomic_DNA"/>
</dbReference>
<organism evidence="1 2">
    <name type="scientific">Geodermatophilus obscurus</name>
    <dbReference type="NCBI Taxonomy" id="1861"/>
    <lineage>
        <taxon>Bacteria</taxon>
        <taxon>Bacillati</taxon>
        <taxon>Actinomycetota</taxon>
        <taxon>Actinomycetes</taxon>
        <taxon>Geodermatophilales</taxon>
        <taxon>Geodermatophilaceae</taxon>
        <taxon>Geodermatophilus</taxon>
    </lineage>
</organism>
<dbReference type="Proteomes" id="UP000184428">
    <property type="component" value="Unassembled WGS sequence"/>
</dbReference>
<dbReference type="OrthoDB" id="5196936at2"/>
<gene>
    <name evidence="1" type="ORF">SAMN05660350_02708</name>
</gene>
<dbReference type="RefSeq" id="WP_072918722.1">
    <property type="nucleotide sequence ID" value="NZ_FRDM01000012.1"/>
</dbReference>
<proteinExistence type="predicted"/>
<accession>A0A1M7U7N0</accession>
<evidence type="ECO:0000313" key="1">
    <source>
        <dbReference type="EMBL" id="SHN78897.1"/>
    </source>
</evidence>
<protein>
    <submittedName>
        <fullName evidence="1">Uncharacterized protein</fullName>
    </submittedName>
</protein>
<name>A0A1M7U7N0_9ACTN</name>
<reference evidence="1 2" key="1">
    <citation type="submission" date="2016-12" db="EMBL/GenBank/DDBJ databases">
        <authorList>
            <person name="Song W.-J."/>
            <person name="Kurnit D.M."/>
        </authorList>
    </citation>
    <scope>NUCLEOTIDE SEQUENCE [LARGE SCALE GENOMIC DNA]</scope>
    <source>
        <strain evidence="1 2">DSM 43162</strain>
    </source>
</reference>
<evidence type="ECO:0000313" key="2">
    <source>
        <dbReference type="Proteomes" id="UP000184428"/>
    </source>
</evidence>
<dbReference type="AlphaFoldDB" id="A0A1M7U7N0"/>
<sequence length="83" mass="9427">MRVNRSGWTVGTDRMAPRDWSGEVVQMPSGRLHAVSDPGLIVGRALCLAPVTLLDPRDWRWPDDGDEEWPLCWICLGLTHVRF</sequence>